<evidence type="ECO:0000313" key="5">
    <source>
        <dbReference type="Proteomes" id="UP001190700"/>
    </source>
</evidence>
<reference evidence="4 5" key="1">
    <citation type="journal article" date="2015" name="Genome Biol. Evol.">
        <title>Comparative Genomics of a Bacterivorous Green Alga Reveals Evolutionary Causalities and Consequences of Phago-Mixotrophic Mode of Nutrition.</title>
        <authorList>
            <person name="Burns J.A."/>
            <person name="Paasch A."/>
            <person name="Narechania A."/>
            <person name="Kim E."/>
        </authorList>
    </citation>
    <scope>NUCLEOTIDE SEQUENCE [LARGE SCALE GENOMIC DNA]</scope>
    <source>
        <strain evidence="4 5">PLY_AMNH</strain>
    </source>
</reference>
<evidence type="ECO:0000313" key="4">
    <source>
        <dbReference type="EMBL" id="KAK3289288.1"/>
    </source>
</evidence>
<dbReference type="AlphaFoldDB" id="A0AAE0H3M2"/>
<evidence type="ECO:0000256" key="1">
    <source>
        <dbReference type="ARBA" id="ARBA00010407"/>
    </source>
</evidence>
<evidence type="ECO:0000259" key="3">
    <source>
        <dbReference type="PROSITE" id="PS50802"/>
    </source>
</evidence>
<keyword evidence="5" id="KW-1185">Reference proteome</keyword>
<feature type="domain" description="OTU" evidence="3">
    <location>
        <begin position="145"/>
        <end position="271"/>
    </location>
</feature>
<evidence type="ECO:0000256" key="2">
    <source>
        <dbReference type="SAM" id="MobiDB-lite"/>
    </source>
</evidence>
<comment type="similarity">
    <text evidence="1">Belongs to the peptidase C85 family.</text>
</comment>
<name>A0AAE0H3M2_9CHLO</name>
<sequence length="281" mass="31742">MACFKCWYGKDFEPPPRLKLPNAEDNPACEPTMTDPGAIPKRAVTDPGPSPKRAGQQAVELDKAILRRLSVAAPKEAIVNVAAAHRVALQWQSSAKMHQSGRLQRSGSQLAIDISTYAEQDKGPSSPQRQQNESVLGQRLKKLKLKMEKMGDDGNCQFRSCAHHLYGDQKHHAKVRQHAITYMQTNSAMFEIFFETPGQFKSYVRNMAQLRTWGDELTLKAICDAYGVTIHVVQSTEDNWYLTYTPEEKKDPKQVFITYLSPVHYNALVDSSFMSRLSIKR</sequence>
<dbReference type="Pfam" id="PF02338">
    <property type="entry name" value="OTU"/>
    <property type="match status" value="1"/>
</dbReference>
<protein>
    <recommendedName>
        <fullName evidence="3">OTU domain-containing protein</fullName>
    </recommendedName>
</protein>
<dbReference type="Gene3D" id="3.90.70.80">
    <property type="match status" value="1"/>
</dbReference>
<dbReference type="InterPro" id="IPR038765">
    <property type="entry name" value="Papain-like_cys_pep_sf"/>
</dbReference>
<dbReference type="PANTHER" id="PTHR12419:SF11">
    <property type="entry name" value="OTU DOMAIN-CONTAINING PROTEIN DDB_G0284757"/>
    <property type="match status" value="1"/>
</dbReference>
<feature type="region of interest" description="Disordered" evidence="2">
    <location>
        <begin position="15"/>
        <end position="54"/>
    </location>
</feature>
<dbReference type="CDD" id="cd22751">
    <property type="entry name" value="OTU_plant_OTU9-like"/>
    <property type="match status" value="1"/>
</dbReference>
<dbReference type="InterPro" id="IPR003323">
    <property type="entry name" value="OTU_dom"/>
</dbReference>
<dbReference type="PANTHER" id="PTHR12419">
    <property type="entry name" value="OTU DOMAIN CONTAINING PROTEIN"/>
    <property type="match status" value="1"/>
</dbReference>
<dbReference type="InterPro" id="IPR050704">
    <property type="entry name" value="Peptidase_C85-like"/>
</dbReference>
<organism evidence="4 5">
    <name type="scientific">Cymbomonas tetramitiformis</name>
    <dbReference type="NCBI Taxonomy" id="36881"/>
    <lineage>
        <taxon>Eukaryota</taxon>
        <taxon>Viridiplantae</taxon>
        <taxon>Chlorophyta</taxon>
        <taxon>Pyramimonadophyceae</taxon>
        <taxon>Pyramimonadales</taxon>
        <taxon>Pyramimonadaceae</taxon>
        <taxon>Cymbomonas</taxon>
    </lineage>
</organism>
<dbReference type="GO" id="GO:0004843">
    <property type="term" value="F:cysteine-type deubiquitinase activity"/>
    <property type="evidence" value="ECO:0007669"/>
    <property type="project" value="TreeGrafter"/>
</dbReference>
<accession>A0AAE0H3M2</accession>
<dbReference type="SUPFAM" id="SSF54001">
    <property type="entry name" value="Cysteine proteinases"/>
    <property type="match status" value="1"/>
</dbReference>
<dbReference type="Proteomes" id="UP001190700">
    <property type="component" value="Unassembled WGS sequence"/>
</dbReference>
<dbReference type="EMBL" id="LGRX02000170">
    <property type="protein sequence ID" value="KAK3289288.1"/>
    <property type="molecule type" value="Genomic_DNA"/>
</dbReference>
<proteinExistence type="inferred from homology"/>
<gene>
    <name evidence="4" type="ORF">CYMTET_3276</name>
</gene>
<dbReference type="GO" id="GO:0016579">
    <property type="term" value="P:protein deubiquitination"/>
    <property type="evidence" value="ECO:0007669"/>
    <property type="project" value="TreeGrafter"/>
</dbReference>
<comment type="caution">
    <text evidence="4">The sequence shown here is derived from an EMBL/GenBank/DDBJ whole genome shotgun (WGS) entry which is preliminary data.</text>
</comment>
<dbReference type="PROSITE" id="PS50802">
    <property type="entry name" value="OTU"/>
    <property type="match status" value="1"/>
</dbReference>